<dbReference type="PANTHER" id="PTHR43280">
    <property type="entry name" value="ARAC-FAMILY TRANSCRIPTIONAL REGULATOR"/>
    <property type="match status" value="1"/>
</dbReference>
<dbReference type="InterPro" id="IPR018060">
    <property type="entry name" value="HTH_AraC"/>
</dbReference>
<dbReference type="Pfam" id="PF09828">
    <property type="entry name" value="ChrB_C"/>
    <property type="match status" value="1"/>
</dbReference>
<evidence type="ECO:0000313" key="6">
    <source>
        <dbReference type="Proteomes" id="UP000219452"/>
    </source>
</evidence>
<accession>A0A286F9S7</accession>
<dbReference type="SUPFAM" id="SSF46689">
    <property type="entry name" value="Homeodomain-like"/>
    <property type="match status" value="1"/>
</dbReference>
<organism evidence="5 6">
    <name type="scientific">Spirosoma fluviale</name>
    <dbReference type="NCBI Taxonomy" id="1597977"/>
    <lineage>
        <taxon>Bacteria</taxon>
        <taxon>Pseudomonadati</taxon>
        <taxon>Bacteroidota</taxon>
        <taxon>Cytophagia</taxon>
        <taxon>Cytophagales</taxon>
        <taxon>Cytophagaceae</taxon>
        <taxon>Spirosoma</taxon>
    </lineage>
</organism>
<dbReference type="PRINTS" id="PR00032">
    <property type="entry name" value="HTHARAC"/>
</dbReference>
<keyword evidence="2" id="KW-0238">DNA-binding</keyword>
<evidence type="ECO:0000259" key="4">
    <source>
        <dbReference type="PROSITE" id="PS01124"/>
    </source>
</evidence>
<dbReference type="AlphaFoldDB" id="A0A286F9S7"/>
<dbReference type="InterPro" id="IPR020449">
    <property type="entry name" value="Tscrpt_reg_AraC-type_HTH"/>
</dbReference>
<evidence type="ECO:0000313" key="5">
    <source>
        <dbReference type="EMBL" id="SOD79846.1"/>
    </source>
</evidence>
<dbReference type="EMBL" id="OCNH01000001">
    <property type="protein sequence ID" value="SOD79846.1"/>
    <property type="molecule type" value="Genomic_DNA"/>
</dbReference>
<dbReference type="Gene3D" id="1.10.10.60">
    <property type="entry name" value="Homeodomain-like"/>
    <property type="match status" value="2"/>
</dbReference>
<evidence type="ECO:0000256" key="3">
    <source>
        <dbReference type="ARBA" id="ARBA00023163"/>
    </source>
</evidence>
<keyword evidence="1" id="KW-0805">Transcription regulation</keyword>
<keyword evidence="3" id="KW-0804">Transcription</keyword>
<dbReference type="Proteomes" id="UP000219452">
    <property type="component" value="Unassembled WGS sequence"/>
</dbReference>
<dbReference type="PANTHER" id="PTHR43280:SF2">
    <property type="entry name" value="HTH-TYPE TRANSCRIPTIONAL REGULATOR EXSA"/>
    <property type="match status" value="1"/>
</dbReference>
<dbReference type="InterPro" id="IPR009057">
    <property type="entry name" value="Homeodomain-like_sf"/>
</dbReference>
<reference evidence="6" key="1">
    <citation type="submission" date="2017-09" db="EMBL/GenBank/DDBJ databases">
        <authorList>
            <person name="Varghese N."/>
            <person name="Submissions S."/>
        </authorList>
    </citation>
    <scope>NUCLEOTIDE SEQUENCE [LARGE SCALE GENOMIC DNA]</scope>
    <source>
        <strain evidence="6">DSM 29961</strain>
    </source>
</reference>
<proteinExistence type="predicted"/>
<sequence length="304" mass="34941">MIWITRERPKIDRLACPWLIRRFIDLTADIRFVPESQVQAQATALEATPFDIPGVEYSHYEDRCTFDYFLQKHKLDDPALQRIAAIVRGADTDDHTLAPEAAGLWAISAGLAFNISDDQQLLDQGLLIYDALYSWAKHLQTVKHTQSPTERLLLGVLHTYQASPGKRKTPGWVTELKELIQDQIDTNLTLSLNELSESLAVNPTYVSRAFSRYFDDLSFGEYIRKLRIEKALLLLETTGYSLSEIAYLTGFSDQSHFTRIFKKLVGENPSDYRKNRRKGKPDTKGLNPFYFWLFERLNLAASRF</sequence>
<name>A0A286F9S7_9BACT</name>
<dbReference type="PROSITE" id="PS00041">
    <property type="entry name" value="HTH_ARAC_FAMILY_1"/>
    <property type="match status" value="1"/>
</dbReference>
<dbReference type="GO" id="GO:0003700">
    <property type="term" value="F:DNA-binding transcription factor activity"/>
    <property type="evidence" value="ECO:0007669"/>
    <property type="project" value="InterPro"/>
</dbReference>
<dbReference type="GO" id="GO:0043565">
    <property type="term" value="F:sequence-specific DNA binding"/>
    <property type="evidence" value="ECO:0007669"/>
    <property type="project" value="InterPro"/>
</dbReference>
<dbReference type="SMART" id="SM00342">
    <property type="entry name" value="HTH_ARAC"/>
    <property type="match status" value="1"/>
</dbReference>
<dbReference type="OrthoDB" id="511992at2"/>
<dbReference type="InterPro" id="IPR018634">
    <property type="entry name" value="ChrB_C"/>
</dbReference>
<evidence type="ECO:0000256" key="1">
    <source>
        <dbReference type="ARBA" id="ARBA00023015"/>
    </source>
</evidence>
<keyword evidence="6" id="KW-1185">Reference proteome</keyword>
<dbReference type="Pfam" id="PF12833">
    <property type="entry name" value="HTH_18"/>
    <property type="match status" value="1"/>
</dbReference>
<dbReference type="RefSeq" id="WP_097124792.1">
    <property type="nucleotide sequence ID" value="NZ_OCNH01000001.1"/>
</dbReference>
<dbReference type="InterPro" id="IPR018062">
    <property type="entry name" value="HTH_AraC-typ_CS"/>
</dbReference>
<dbReference type="PROSITE" id="PS01124">
    <property type="entry name" value="HTH_ARAC_FAMILY_2"/>
    <property type="match status" value="1"/>
</dbReference>
<evidence type="ECO:0000256" key="2">
    <source>
        <dbReference type="ARBA" id="ARBA00023125"/>
    </source>
</evidence>
<feature type="domain" description="HTH araC/xylS-type" evidence="4">
    <location>
        <begin position="174"/>
        <end position="275"/>
    </location>
</feature>
<gene>
    <name evidence="5" type="ORF">SAMN06269250_1118</name>
</gene>
<protein>
    <recommendedName>
        <fullName evidence="4">HTH araC/xylS-type domain-containing protein</fullName>
    </recommendedName>
</protein>